<accession>A0AAD6J3Q0</accession>
<keyword evidence="2" id="KW-1185">Reference proteome</keyword>
<dbReference type="AlphaFoldDB" id="A0AAD6J3Q0"/>
<comment type="caution">
    <text evidence="1">The sequence shown here is derived from an EMBL/GenBank/DDBJ whole genome shotgun (WGS) entry which is preliminary data.</text>
</comment>
<organism evidence="1 2">
    <name type="scientific">Drechslerella dactyloides</name>
    <name type="common">Nematode-trapping fungus</name>
    <name type="synonym">Arthrobotrys dactyloides</name>
    <dbReference type="NCBI Taxonomy" id="74499"/>
    <lineage>
        <taxon>Eukaryota</taxon>
        <taxon>Fungi</taxon>
        <taxon>Dikarya</taxon>
        <taxon>Ascomycota</taxon>
        <taxon>Pezizomycotina</taxon>
        <taxon>Orbiliomycetes</taxon>
        <taxon>Orbiliales</taxon>
        <taxon>Orbiliaceae</taxon>
        <taxon>Drechslerella</taxon>
    </lineage>
</organism>
<sequence length="77" mass="9013">MEYVVDEQKAGTIKLNHQTVNIILRCNKFKKLKPICKLGLTLAIHQARLDFTLRYKGWTLENWKQVIWSDEISIVLG</sequence>
<dbReference type="Proteomes" id="UP001221413">
    <property type="component" value="Unassembled WGS sequence"/>
</dbReference>
<evidence type="ECO:0000313" key="2">
    <source>
        <dbReference type="Proteomes" id="UP001221413"/>
    </source>
</evidence>
<evidence type="ECO:0008006" key="3">
    <source>
        <dbReference type="Google" id="ProtNLM"/>
    </source>
</evidence>
<reference evidence="1" key="1">
    <citation type="submission" date="2023-01" db="EMBL/GenBank/DDBJ databases">
        <title>The chitinases involved in constricting ring structure development in the nematode-trapping fungus Drechslerella dactyloides.</title>
        <authorList>
            <person name="Wang R."/>
            <person name="Zhang L."/>
            <person name="Tang P."/>
            <person name="Li S."/>
            <person name="Liang L."/>
        </authorList>
    </citation>
    <scope>NUCLEOTIDE SEQUENCE</scope>
    <source>
        <strain evidence="1">YMF1.00031</strain>
    </source>
</reference>
<dbReference type="InterPro" id="IPR036397">
    <property type="entry name" value="RNaseH_sf"/>
</dbReference>
<protein>
    <recommendedName>
        <fullName evidence="3">Transposase</fullName>
    </recommendedName>
</protein>
<proteinExistence type="predicted"/>
<dbReference type="EMBL" id="JAQGDS010000002">
    <property type="protein sequence ID" value="KAJ6263496.1"/>
    <property type="molecule type" value="Genomic_DNA"/>
</dbReference>
<dbReference type="Gene3D" id="3.30.420.10">
    <property type="entry name" value="Ribonuclease H-like superfamily/Ribonuclease H"/>
    <property type="match status" value="1"/>
</dbReference>
<dbReference type="GO" id="GO:0003676">
    <property type="term" value="F:nucleic acid binding"/>
    <property type="evidence" value="ECO:0007669"/>
    <property type="project" value="InterPro"/>
</dbReference>
<evidence type="ECO:0000313" key="1">
    <source>
        <dbReference type="EMBL" id="KAJ6263496.1"/>
    </source>
</evidence>
<name>A0AAD6J3Q0_DREDA</name>
<gene>
    <name evidence="1" type="ORF">Dda_2060</name>
</gene>